<dbReference type="KEGG" id="paca:ID47_02330"/>
<reference evidence="3 4" key="1">
    <citation type="submission" date="2014-07" db="EMBL/GenBank/DDBJ databases">
        <title>Comparative genomic insights into amoeba endosymbionts belonging to the families of Holosporaceae and Candidatus Midichloriaceae within Rickettsiales.</title>
        <authorList>
            <person name="Wang Z."/>
            <person name="Wu M."/>
        </authorList>
    </citation>
    <scope>NUCLEOTIDE SEQUENCE [LARGE SCALE GENOMIC DNA]</scope>
    <source>
        <strain evidence="3">PRA3</strain>
    </source>
</reference>
<dbReference type="InterPro" id="IPR003774">
    <property type="entry name" value="AlgH-like"/>
</dbReference>
<organism evidence="3 4">
    <name type="scientific">Candidatus Odyssella acanthamoebae</name>
    <dbReference type="NCBI Taxonomy" id="91604"/>
    <lineage>
        <taxon>Bacteria</taxon>
        <taxon>Pseudomonadati</taxon>
        <taxon>Pseudomonadota</taxon>
        <taxon>Alphaproteobacteria</taxon>
        <taxon>Holosporales</taxon>
        <taxon>Candidatus Paracaedibacteraceae</taxon>
        <taxon>Candidatus Odyssella</taxon>
    </lineage>
</organism>
<dbReference type="PANTHER" id="PTHR30327">
    <property type="entry name" value="UNCHARACTERIZED PROTEIN YQGE"/>
    <property type="match status" value="1"/>
</dbReference>
<dbReference type="GO" id="GO:0005829">
    <property type="term" value="C:cytosol"/>
    <property type="evidence" value="ECO:0007669"/>
    <property type="project" value="TreeGrafter"/>
</dbReference>
<comment type="similarity">
    <text evidence="1 2">Belongs to the UPF0301 (AlgH) family.</text>
</comment>
<gene>
    <name evidence="3" type="ORF">ID47_02330</name>
</gene>
<dbReference type="Gene3D" id="3.40.1740.10">
    <property type="entry name" value="VC0467-like"/>
    <property type="match status" value="1"/>
</dbReference>
<dbReference type="SUPFAM" id="SSF143456">
    <property type="entry name" value="VC0467-like"/>
    <property type="match status" value="1"/>
</dbReference>
<dbReference type="EMBL" id="CP008941">
    <property type="protein sequence ID" value="AIK95821.1"/>
    <property type="molecule type" value="Genomic_DNA"/>
</dbReference>
<dbReference type="eggNOG" id="COG1678">
    <property type="taxonomic scope" value="Bacteria"/>
</dbReference>
<dbReference type="Pfam" id="PF02622">
    <property type="entry name" value="DUF179"/>
    <property type="match status" value="1"/>
</dbReference>
<dbReference type="RefSeq" id="WP_051908441.1">
    <property type="nucleotide sequence ID" value="NZ_CP008941.1"/>
</dbReference>
<dbReference type="HOGENOM" id="CLU_057596_1_0_5"/>
<keyword evidence="4" id="KW-1185">Reference proteome</keyword>
<proteinExistence type="inferred from homology"/>
<dbReference type="Proteomes" id="UP000028926">
    <property type="component" value="Chromosome"/>
</dbReference>
<evidence type="ECO:0000313" key="4">
    <source>
        <dbReference type="Proteomes" id="UP000028926"/>
    </source>
</evidence>
<name>A0A077ATU8_9PROT</name>
<dbReference type="NCBIfam" id="NF001268">
    <property type="entry name" value="PRK00228.1-4"/>
    <property type="match status" value="1"/>
</dbReference>
<protein>
    <recommendedName>
        <fullName evidence="2">UPF0301 protein ID47_02330</fullName>
    </recommendedName>
</protein>
<sequence length="194" mass="21528">MYQDDDQIERGFLTGKLLIAMPFQEDPRFYQSVIYICGHDDTGAMGLIVNKPLLTVEFSDLLEQLGIEHTKKLVPNLPIYYGGPVEVGRGFVLHTPDYLSDSSVVIDGDFALTATVDVLRALSHNHGPVKSMMALGYVGWGTGQLEQEINNNEWLVLEATPDLVFDDNYEGLWRAAMLSIGINPNNITIDFGHA</sequence>
<evidence type="ECO:0000256" key="2">
    <source>
        <dbReference type="HAMAP-Rule" id="MF_00758"/>
    </source>
</evidence>
<dbReference type="STRING" id="91604.ID47_02330"/>
<evidence type="ECO:0000313" key="3">
    <source>
        <dbReference type="EMBL" id="AIK95821.1"/>
    </source>
</evidence>
<dbReference type="OrthoDB" id="9807486at2"/>
<accession>A0A077ATU8</accession>
<dbReference type="AlphaFoldDB" id="A0A077ATU8"/>
<dbReference type="PANTHER" id="PTHR30327:SF1">
    <property type="entry name" value="UPF0301 PROTEIN YQGE"/>
    <property type="match status" value="1"/>
</dbReference>
<evidence type="ECO:0000256" key="1">
    <source>
        <dbReference type="ARBA" id="ARBA00009600"/>
    </source>
</evidence>
<dbReference type="HAMAP" id="MF_00758">
    <property type="entry name" value="UPF0301"/>
    <property type="match status" value="1"/>
</dbReference>